<evidence type="ECO:0000256" key="1">
    <source>
        <dbReference type="SAM" id="MobiDB-lite"/>
    </source>
</evidence>
<comment type="caution">
    <text evidence="3">The sequence shown here is derived from an EMBL/GenBank/DDBJ whole genome shotgun (WGS) entry which is preliminary data.</text>
</comment>
<reference evidence="3 4" key="1">
    <citation type="submission" date="2021-01" db="EMBL/GenBank/DDBJ databases">
        <authorList>
            <person name="Ruan W."/>
            <person name="Khan S.A."/>
            <person name="Jeon C.O."/>
        </authorList>
    </citation>
    <scope>NUCLEOTIDE SEQUENCE [LARGE SCALE GENOMIC DNA]</scope>
    <source>
        <strain evidence="3 4">R798</strain>
    </source>
</reference>
<name>A0ABS7SN17_9BURK</name>
<proteinExistence type="predicted"/>
<feature type="chain" id="PRO_5045993999" description="BcpO-related WXXGXW repeat protein" evidence="2">
    <location>
        <begin position="26"/>
        <end position="139"/>
    </location>
</feature>
<dbReference type="EMBL" id="JAFBIL020000003">
    <property type="protein sequence ID" value="MBZ2207215.1"/>
    <property type="molecule type" value="Genomic_DNA"/>
</dbReference>
<feature type="compositionally biased region" description="Basic and acidic residues" evidence="1">
    <location>
        <begin position="103"/>
        <end position="139"/>
    </location>
</feature>
<dbReference type="Proteomes" id="UP000809349">
    <property type="component" value="Unassembled WGS sequence"/>
</dbReference>
<feature type="region of interest" description="Disordered" evidence="1">
    <location>
        <begin position="95"/>
        <end position="139"/>
    </location>
</feature>
<reference evidence="3 4" key="2">
    <citation type="submission" date="2021-08" db="EMBL/GenBank/DDBJ databases">
        <title>Massilia sp. R798.</title>
        <authorList>
            <person name="Baek J.H."/>
            <person name="Jung H.S."/>
            <person name="Kim K.R."/>
            <person name="Jeon C.O."/>
        </authorList>
    </citation>
    <scope>NUCLEOTIDE SEQUENCE [LARGE SCALE GENOMIC DNA]</scope>
    <source>
        <strain evidence="3 4">R798</strain>
    </source>
</reference>
<evidence type="ECO:0000313" key="3">
    <source>
        <dbReference type="EMBL" id="MBZ2207215.1"/>
    </source>
</evidence>
<feature type="signal peptide" evidence="2">
    <location>
        <begin position="1"/>
        <end position="25"/>
    </location>
</feature>
<protein>
    <recommendedName>
        <fullName evidence="5">BcpO-related WXXGXW repeat protein</fullName>
    </recommendedName>
</protein>
<gene>
    <name evidence="3" type="ORF">I4X03_008070</name>
</gene>
<keyword evidence="2" id="KW-0732">Signal</keyword>
<evidence type="ECO:0000256" key="2">
    <source>
        <dbReference type="SAM" id="SignalP"/>
    </source>
</evidence>
<evidence type="ECO:0000313" key="4">
    <source>
        <dbReference type="Proteomes" id="UP000809349"/>
    </source>
</evidence>
<organism evidence="3 4">
    <name type="scientific">Massilia soli</name>
    <dbReference type="NCBI Taxonomy" id="2792854"/>
    <lineage>
        <taxon>Bacteria</taxon>
        <taxon>Pseudomonadati</taxon>
        <taxon>Pseudomonadota</taxon>
        <taxon>Betaproteobacteria</taxon>
        <taxon>Burkholderiales</taxon>
        <taxon>Oxalobacteraceae</taxon>
        <taxon>Telluria group</taxon>
        <taxon>Massilia</taxon>
    </lineage>
</organism>
<dbReference type="Gene3D" id="4.10.1080.10">
    <property type="entry name" value="TSP type-3 repeat"/>
    <property type="match status" value="1"/>
</dbReference>
<dbReference type="InterPro" id="IPR028974">
    <property type="entry name" value="TSP_type-3_rpt"/>
</dbReference>
<dbReference type="RefSeq" id="WP_223467714.1">
    <property type="nucleotide sequence ID" value="NZ_JAFBIL020000003.1"/>
</dbReference>
<evidence type="ECO:0008006" key="5">
    <source>
        <dbReference type="Google" id="ProtNLM"/>
    </source>
</evidence>
<accession>A0ABS7SN17</accession>
<keyword evidence="4" id="KW-1185">Reference proteome</keyword>
<dbReference type="Pfam" id="PF12779">
    <property type="entry name" value="WXXGXW"/>
    <property type="match status" value="1"/>
</dbReference>
<sequence>MKNVLLSAAAALVLSTVSVAPPAMAKGEVVIVRVAPPAARQERVPAARRGYEWAPGYWNWTGRQYTWVKGHFEKVRRGQSYQRAEWREGPNGWEFNRGGWRAGQRDLDRDGIRNRDDRDRDNDGVRNRDDRRPNDPVRN</sequence>
<dbReference type="SUPFAM" id="SSF103647">
    <property type="entry name" value="TSP type-3 repeat"/>
    <property type="match status" value="1"/>
</dbReference>
<dbReference type="InterPro" id="IPR024447">
    <property type="entry name" value="YXWGXW_rpt"/>
</dbReference>